<organism evidence="1 2">
    <name type="scientific">Clostridium manihotivorum</name>
    <dbReference type="NCBI Taxonomy" id="2320868"/>
    <lineage>
        <taxon>Bacteria</taxon>
        <taxon>Bacillati</taxon>
        <taxon>Bacillota</taxon>
        <taxon>Clostridia</taxon>
        <taxon>Eubacteriales</taxon>
        <taxon>Clostridiaceae</taxon>
        <taxon>Clostridium</taxon>
    </lineage>
</organism>
<reference evidence="1 2" key="1">
    <citation type="submission" date="2018-01" db="EMBL/GenBank/DDBJ databases">
        <title>Genome Sequencing and Assembly of Anaerobacter polyendosporus strain CT4.</title>
        <authorList>
            <person name="Tachaapaikoon C."/>
            <person name="Sutheeworapong S."/>
            <person name="Jenjaroenpun P."/>
            <person name="Wongsurawat T."/>
            <person name="Nookeaw I."/>
            <person name="Cheawchanlertfa P."/>
            <person name="Kosugi A."/>
            <person name="Cheevadhanarak S."/>
            <person name="Ratanakhanokchai K."/>
        </authorList>
    </citation>
    <scope>NUCLEOTIDE SEQUENCE [LARGE SCALE GENOMIC DNA]</scope>
    <source>
        <strain evidence="1 2">CT4</strain>
    </source>
</reference>
<dbReference type="InterPro" id="IPR014199">
    <property type="entry name" value="Spore_YtxC"/>
</dbReference>
<dbReference type="RefSeq" id="WP_128212786.1">
    <property type="nucleotide sequence ID" value="NZ_CP025746.1"/>
</dbReference>
<dbReference type="Pfam" id="PF08812">
    <property type="entry name" value="YtxC"/>
    <property type="match status" value="1"/>
</dbReference>
<protein>
    <submittedName>
        <fullName evidence="1">Putative sporulation protein YtxC</fullName>
    </submittedName>
</protein>
<name>A0A410DSG4_9CLOT</name>
<accession>A0A410DSG4</accession>
<evidence type="ECO:0000313" key="2">
    <source>
        <dbReference type="Proteomes" id="UP000286268"/>
    </source>
</evidence>
<gene>
    <name evidence="1" type="primary">ytxC</name>
    <name evidence="1" type="ORF">C1I91_10220</name>
</gene>
<evidence type="ECO:0000313" key="1">
    <source>
        <dbReference type="EMBL" id="QAA31995.1"/>
    </source>
</evidence>
<dbReference type="Proteomes" id="UP000286268">
    <property type="component" value="Chromosome"/>
</dbReference>
<keyword evidence="2" id="KW-1185">Reference proteome</keyword>
<dbReference type="AlphaFoldDB" id="A0A410DSG4"/>
<dbReference type="OrthoDB" id="2986513at2"/>
<dbReference type="NCBIfam" id="TIGR02834">
    <property type="entry name" value="spo_ytxC"/>
    <property type="match status" value="1"/>
</dbReference>
<proteinExistence type="predicted"/>
<dbReference type="KEGG" id="cmah:C1I91_10220"/>
<sequence length="296" mass="35010">MLLLKLAYEGEQYFIEDIQSIRNILKEKNITIGISESIENNTHFVKIFCDDDDYNDRLKSIIYLYISNILYKVVIDVFKKREMFEYLTDTYFFLKHDELLEVEEDIMNVLNLKEAISDETSIYCINRINTIIENIRECIEENEEININGFITFRMKELIGEIERIIDKVVEKYMVEKEYKEFIKLLKYFVDIQESRIEEVNLIIENDGEYRITDSYGADIFQDFISDLSECKLGNNVNVEDVIISGLITNSPNKIVIHNGKMCLNKEFLDTIDNVFGERVTYCNECKICNRNKIKI</sequence>
<dbReference type="EMBL" id="CP025746">
    <property type="protein sequence ID" value="QAA31995.1"/>
    <property type="molecule type" value="Genomic_DNA"/>
</dbReference>